<keyword evidence="3 9" id="KW-0479">Metal-binding</keyword>
<keyword evidence="11" id="KW-0575">Peroxidase</keyword>
<sequence length="347" mass="39264">MRTIILTFLIGCFFVSCSKEEEYTEVDKPLNFQVPSNFPPLAQGVSHNMLTEKGFELGRKLFYDGRLSADNTISCSFCHEQGYAFTHHGHDFSHGIYDQVGTRNAPAVQNMAFQSEYFYDGASNSIEMLSIVPIHNPKEMDETLQGIAEKLMQDAEYVKLFGLAFEDKQVSSGNILKALGQFMTMMVSANSRYDKHVRNEPGGDFTSQEEQGMALFQQKCAMCHKTDLFTDSAFRNNGLPPNPNLNDLGREIVTGFTTDRYKFKVPSLRNVELTAPYMHDGRFGSLQSVLNFYANGVTDSETLDNELRHEDVLGIPLTQEEKDALVAFLKTLTDEEYINNPLFYYQT</sequence>
<proteinExistence type="predicted"/>
<evidence type="ECO:0000256" key="7">
    <source>
        <dbReference type="ARBA" id="ARBA00023004"/>
    </source>
</evidence>
<dbReference type="Gene3D" id="1.10.760.10">
    <property type="entry name" value="Cytochrome c-like domain"/>
    <property type="match status" value="2"/>
</dbReference>
<dbReference type="RefSeq" id="WP_035135450.1">
    <property type="nucleotide sequence ID" value="NZ_JRLV01000019.1"/>
</dbReference>
<keyword evidence="4" id="KW-0732">Signal</keyword>
<feature type="binding site" description="axial binding residue" evidence="9">
    <location>
        <position position="224"/>
    </location>
    <ligand>
        <name>heme c</name>
        <dbReference type="ChEBI" id="CHEBI:61717"/>
        <label>2</label>
    </ligand>
    <ligandPart>
        <name>Fe</name>
        <dbReference type="ChEBI" id="CHEBI:18248"/>
    </ligandPart>
</feature>
<comment type="caution">
    <text evidence="11">The sequence shown here is derived from an EMBL/GenBank/DDBJ whole genome shotgun (WGS) entry which is preliminary data.</text>
</comment>
<keyword evidence="5" id="KW-0574">Periplasm</keyword>
<protein>
    <submittedName>
        <fullName evidence="11">Cytochrome C peroxidase</fullName>
    </submittedName>
</protein>
<dbReference type="GO" id="GO:0042597">
    <property type="term" value="C:periplasmic space"/>
    <property type="evidence" value="ECO:0007669"/>
    <property type="project" value="UniProtKB-SubCell"/>
</dbReference>
<dbReference type="EMBL" id="JRLV01000019">
    <property type="protein sequence ID" value="KGO79242.1"/>
    <property type="molecule type" value="Genomic_DNA"/>
</dbReference>
<dbReference type="PIRSF" id="PIRSF000294">
    <property type="entry name" value="Cytochrome-c_peroxidase"/>
    <property type="match status" value="1"/>
</dbReference>
<dbReference type="InterPro" id="IPR036909">
    <property type="entry name" value="Cyt_c-like_dom_sf"/>
</dbReference>
<dbReference type="Pfam" id="PF03150">
    <property type="entry name" value="CCP_MauG"/>
    <property type="match status" value="1"/>
</dbReference>
<dbReference type="PANTHER" id="PTHR30600:SF10">
    <property type="entry name" value="BLL6722 PROTEIN"/>
    <property type="match status" value="1"/>
</dbReference>
<comment type="subcellular location">
    <subcellularLocation>
        <location evidence="1">Periplasm</location>
    </subcellularLocation>
</comment>
<dbReference type="AlphaFoldDB" id="A0A0A2LGF4"/>
<keyword evidence="6" id="KW-0560">Oxidoreductase</keyword>
<dbReference type="InterPro" id="IPR004852">
    <property type="entry name" value="Di-haem_cyt_c_peroxidsae"/>
</dbReference>
<evidence type="ECO:0000256" key="2">
    <source>
        <dbReference type="ARBA" id="ARBA00022617"/>
    </source>
</evidence>
<keyword evidence="12" id="KW-1185">Reference proteome</keyword>
<evidence type="ECO:0000256" key="8">
    <source>
        <dbReference type="PIRSR" id="PIRSR000294-1"/>
    </source>
</evidence>
<reference evidence="11 12" key="1">
    <citation type="submission" date="2013-09" db="EMBL/GenBank/DDBJ databases">
        <authorList>
            <person name="Zeng Z."/>
            <person name="Chen C."/>
        </authorList>
    </citation>
    <scope>NUCLEOTIDE SEQUENCE [LARGE SCALE GENOMIC DNA]</scope>
    <source>
        <strain evidence="11 12">F44-8</strain>
    </source>
</reference>
<comment type="cofactor">
    <cofactor evidence="8">
        <name>heme</name>
        <dbReference type="ChEBI" id="CHEBI:30413"/>
    </cofactor>
    <text evidence="8">Binds 2 heme groups.</text>
</comment>
<evidence type="ECO:0000256" key="5">
    <source>
        <dbReference type="ARBA" id="ARBA00022764"/>
    </source>
</evidence>
<evidence type="ECO:0000259" key="10">
    <source>
        <dbReference type="PROSITE" id="PS51007"/>
    </source>
</evidence>
<name>A0A0A2LGF4_9FLAO</name>
<evidence type="ECO:0000256" key="3">
    <source>
        <dbReference type="ARBA" id="ARBA00022723"/>
    </source>
</evidence>
<comment type="PTM">
    <text evidence="8">Binds 2 heme groups per subunit.</text>
</comment>
<gene>
    <name evidence="11" type="ORF">Q763_14465</name>
</gene>
<dbReference type="GO" id="GO:0004130">
    <property type="term" value="F:cytochrome-c peroxidase activity"/>
    <property type="evidence" value="ECO:0007669"/>
    <property type="project" value="TreeGrafter"/>
</dbReference>
<feature type="domain" description="Cytochrome c" evidence="10">
    <location>
        <begin position="207"/>
        <end position="333"/>
    </location>
</feature>
<keyword evidence="7 9" id="KW-0408">Iron</keyword>
<feature type="binding site" description="covalent" evidence="8">
    <location>
        <position position="75"/>
    </location>
    <ligand>
        <name>heme c</name>
        <dbReference type="ChEBI" id="CHEBI:61717"/>
        <label>1</label>
    </ligand>
</feature>
<feature type="binding site" description="covalent" evidence="8">
    <location>
        <position position="220"/>
    </location>
    <ligand>
        <name>heme c</name>
        <dbReference type="ChEBI" id="CHEBI:61717"/>
        <label>2</label>
    </ligand>
</feature>
<evidence type="ECO:0000256" key="4">
    <source>
        <dbReference type="ARBA" id="ARBA00022729"/>
    </source>
</evidence>
<feature type="binding site" description="axial binding residue" evidence="9">
    <location>
        <position position="79"/>
    </location>
    <ligand>
        <name>heme c</name>
        <dbReference type="ChEBI" id="CHEBI:61717"/>
        <label>1</label>
    </ligand>
    <ligandPart>
        <name>Fe</name>
        <dbReference type="ChEBI" id="CHEBI:18248"/>
    </ligandPart>
</feature>
<dbReference type="InterPro" id="IPR009056">
    <property type="entry name" value="Cyt_c-like_dom"/>
</dbReference>
<evidence type="ECO:0000313" key="12">
    <source>
        <dbReference type="Proteomes" id="UP000030129"/>
    </source>
</evidence>
<feature type="binding site" description="covalent" evidence="8">
    <location>
        <position position="78"/>
    </location>
    <ligand>
        <name>heme c</name>
        <dbReference type="ChEBI" id="CHEBI:61717"/>
        <label>1</label>
    </ligand>
</feature>
<dbReference type="PROSITE" id="PS51007">
    <property type="entry name" value="CYTC"/>
    <property type="match status" value="1"/>
</dbReference>
<evidence type="ECO:0000313" key="11">
    <source>
        <dbReference type="EMBL" id="KGO79242.1"/>
    </source>
</evidence>
<dbReference type="eggNOG" id="COG1858">
    <property type="taxonomic scope" value="Bacteria"/>
</dbReference>
<dbReference type="STRING" id="1406840.Q763_14465"/>
<dbReference type="PANTHER" id="PTHR30600">
    <property type="entry name" value="CYTOCHROME C PEROXIDASE-RELATED"/>
    <property type="match status" value="1"/>
</dbReference>
<accession>A0A0A2LGF4</accession>
<evidence type="ECO:0000256" key="6">
    <source>
        <dbReference type="ARBA" id="ARBA00023002"/>
    </source>
</evidence>
<dbReference type="SUPFAM" id="SSF46626">
    <property type="entry name" value="Cytochrome c"/>
    <property type="match status" value="2"/>
</dbReference>
<dbReference type="InterPro" id="IPR026259">
    <property type="entry name" value="MauG/Cytc_peroxidase"/>
</dbReference>
<dbReference type="PROSITE" id="PS51257">
    <property type="entry name" value="PROKAR_LIPOPROTEIN"/>
    <property type="match status" value="1"/>
</dbReference>
<dbReference type="Proteomes" id="UP000030129">
    <property type="component" value="Unassembled WGS sequence"/>
</dbReference>
<dbReference type="GO" id="GO:0046872">
    <property type="term" value="F:metal ion binding"/>
    <property type="evidence" value="ECO:0007669"/>
    <property type="project" value="UniProtKB-KW"/>
</dbReference>
<feature type="binding site" description="covalent" evidence="8">
    <location>
        <position position="223"/>
    </location>
    <ligand>
        <name>heme c</name>
        <dbReference type="ChEBI" id="CHEBI:61717"/>
        <label>2</label>
    </ligand>
</feature>
<dbReference type="GO" id="GO:0009055">
    <property type="term" value="F:electron transfer activity"/>
    <property type="evidence" value="ECO:0007669"/>
    <property type="project" value="InterPro"/>
</dbReference>
<dbReference type="GO" id="GO:0020037">
    <property type="term" value="F:heme binding"/>
    <property type="evidence" value="ECO:0007669"/>
    <property type="project" value="InterPro"/>
</dbReference>
<evidence type="ECO:0000256" key="1">
    <source>
        <dbReference type="ARBA" id="ARBA00004418"/>
    </source>
</evidence>
<dbReference type="InterPro" id="IPR051395">
    <property type="entry name" value="Cytochrome_c_Peroxidase/MauG"/>
</dbReference>
<keyword evidence="2 8" id="KW-0349">Heme</keyword>
<organism evidence="11 12">
    <name type="scientific">Flavobacterium beibuense F44-8</name>
    <dbReference type="NCBI Taxonomy" id="1406840"/>
    <lineage>
        <taxon>Bacteria</taxon>
        <taxon>Pseudomonadati</taxon>
        <taxon>Bacteroidota</taxon>
        <taxon>Flavobacteriia</taxon>
        <taxon>Flavobacteriales</taxon>
        <taxon>Flavobacteriaceae</taxon>
        <taxon>Flavobacterium</taxon>
    </lineage>
</organism>
<evidence type="ECO:0000256" key="9">
    <source>
        <dbReference type="PIRSR" id="PIRSR000294-2"/>
    </source>
</evidence>